<accession>A0A6J4P1N9</accession>
<gene>
    <name evidence="1" type="ORF">AVDCRST_MAG74-1598</name>
</gene>
<dbReference type="InterPro" id="IPR011044">
    <property type="entry name" value="Quino_amine_DH_bsu"/>
</dbReference>
<proteinExistence type="predicted"/>
<dbReference type="InterPro" id="IPR015943">
    <property type="entry name" value="WD40/YVTN_repeat-like_dom_sf"/>
</dbReference>
<name>A0A6J4P1N9_9BACT</name>
<dbReference type="PANTHER" id="PTHR31270:SF1">
    <property type="entry name" value="GLUTAMINYL-PEPTIDE CYCLOTRANSFERASE"/>
    <property type="match status" value="1"/>
</dbReference>
<dbReference type="GO" id="GO:0016603">
    <property type="term" value="F:glutaminyl-peptide cyclotransferase activity"/>
    <property type="evidence" value="ECO:0007669"/>
    <property type="project" value="InterPro"/>
</dbReference>
<dbReference type="PANTHER" id="PTHR31270">
    <property type="entry name" value="GLUTAMINYL-PEPTIDE CYCLOTRANSFERASE"/>
    <property type="match status" value="1"/>
</dbReference>
<protein>
    <submittedName>
        <fullName evidence="1">Glutamine cyclotransferase</fullName>
    </submittedName>
</protein>
<dbReference type="InterPro" id="IPR007788">
    <property type="entry name" value="QCT"/>
</dbReference>
<dbReference type="Pfam" id="PF05096">
    <property type="entry name" value="Glu_cyclase_2"/>
    <property type="match status" value="1"/>
</dbReference>
<dbReference type="AlphaFoldDB" id="A0A6J4P1N9"/>
<dbReference type="PROSITE" id="PS51257">
    <property type="entry name" value="PROKAR_LIPOPROTEIN"/>
    <property type="match status" value="1"/>
</dbReference>
<dbReference type="EMBL" id="CADCUR010000135">
    <property type="protein sequence ID" value="CAA9401231.1"/>
    <property type="molecule type" value="Genomic_DNA"/>
</dbReference>
<dbReference type="SUPFAM" id="SSF50969">
    <property type="entry name" value="YVTN repeat-like/Quinoprotein amine dehydrogenase"/>
    <property type="match status" value="1"/>
</dbReference>
<organism evidence="1">
    <name type="scientific">uncultured Pyrinomonadaceae bacterium</name>
    <dbReference type="NCBI Taxonomy" id="2283094"/>
    <lineage>
        <taxon>Bacteria</taxon>
        <taxon>Pseudomonadati</taxon>
        <taxon>Acidobacteriota</taxon>
        <taxon>Blastocatellia</taxon>
        <taxon>Blastocatellales</taxon>
        <taxon>Pyrinomonadaceae</taxon>
        <taxon>environmental samples</taxon>
    </lineage>
</organism>
<sequence>MRFFLLITFAVFAASCKNNTSANRPNVNNNSAANANKTVAAPAPAADKIPVYTYEIVNTFKHDPKAFTQGLVYENGFLYESTGQTGESTLRKVELESGKVLQKHDVDDDIFAEGMTILNGKIYQITWQDGVCFVYDLKNFKLLEELKYNGEGWGLTNDGTNLIMSDGTHIIKFLDPQTLKTVRALPVFQETGKPLFKINELEYVKGEIWANIWHSEEIGKPNHIARIDPNSGKLLGWINLQGISPDDVARDEENTLNGIAYDAGGDRIFVTGKNWKNLFEIKIKPKS</sequence>
<reference evidence="1" key="1">
    <citation type="submission" date="2020-02" db="EMBL/GenBank/DDBJ databases">
        <authorList>
            <person name="Meier V. D."/>
        </authorList>
    </citation>
    <scope>NUCLEOTIDE SEQUENCE</scope>
    <source>
        <strain evidence="1">AVDCRST_MAG74</strain>
    </source>
</reference>
<dbReference type="Gene3D" id="2.130.10.10">
    <property type="entry name" value="YVTN repeat-like/Quinoprotein amine dehydrogenase"/>
    <property type="match status" value="1"/>
</dbReference>
<keyword evidence="1" id="KW-0808">Transferase</keyword>
<evidence type="ECO:0000313" key="1">
    <source>
        <dbReference type="EMBL" id="CAA9401231.1"/>
    </source>
</evidence>